<dbReference type="InterPro" id="IPR001123">
    <property type="entry name" value="LeuE-type"/>
</dbReference>
<keyword evidence="5 6" id="KW-0472">Membrane</keyword>
<dbReference type="RefSeq" id="WP_227322842.1">
    <property type="nucleotide sequence ID" value="NZ_JAESVB010000011.1"/>
</dbReference>
<keyword evidence="2" id="KW-1003">Cell membrane</keyword>
<dbReference type="EMBL" id="JAESVB010000011">
    <property type="protein sequence ID" value="MCB8877187.1"/>
    <property type="molecule type" value="Genomic_DNA"/>
</dbReference>
<reference evidence="7" key="2">
    <citation type="submission" date="2021-01" db="EMBL/GenBank/DDBJ databases">
        <authorList>
            <person name="Mieszkin S."/>
            <person name="Pouder E."/>
            <person name="Alain K."/>
        </authorList>
    </citation>
    <scope>NUCLEOTIDE SEQUENCE</scope>
    <source>
        <strain evidence="7">HW T2.11</strain>
    </source>
</reference>
<accession>A0A964E0H9</accession>
<evidence type="ECO:0000256" key="1">
    <source>
        <dbReference type="ARBA" id="ARBA00004651"/>
    </source>
</evidence>
<dbReference type="Pfam" id="PF01810">
    <property type="entry name" value="LysE"/>
    <property type="match status" value="1"/>
</dbReference>
<feature type="transmembrane region" description="Helical" evidence="6">
    <location>
        <begin position="116"/>
        <end position="138"/>
    </location>
</feature>
<evidence type="ECO:0000256" key="4">
    <source>
        <dbReference type="ARBA" id="ARBA00022989"/>
    </source>
</evidence>
<dbReference type="GO" id="GO:0015171">
    <property type="term" value="F:amino acid transmembrane transporter activity"/>
    <property type="evidence" value="ECO:0007669"/>
    <property type="project" value="TreeGrafter"/>
</dbReference>
<feature type="transmembrane region" description="Helical" evidence="6">
    <location>
        <begin position="6"/>
        <end position="28"/>
    </location>
</feature>
<feature type="transmembrane region" description="Helical" evidence="6">
    <location>
        <begin position="183"/>
        <end position="202"/>
    </location>
</feature>
<dbReference type="GO" id="GO:0005886">
    <property type="term" value="C:plasma membrane"/>
    <property type="evidence" value="ECO:0007669"/>
    <property type="project" value="UniProtKB-SubCell"/>
</dbReference>
<name>A0A964E0H9_9PROT</name>
<reference evidence="7" key="1">
    <citation type="journal article" date="2021" name="Microorganisms">
        <title>Acidisoma silvae sp. nov. and Acidisomacellulosilytica sp. nov., Two Acidophilic Bacteria Isolated from Decaying Wood, Hydrolyzing Cellulose and Producing Poly-3-hydroxybutyrate.</title>
        <authorList>
            <person name="Mieszkin S."/>
            <person name="Pouder E."/>
            <person name="Uroz S."/>
            <person name="Simon-Colin C."/>
            <person name="Alain K."/>
        </authorList>
    </citation>
    <scope>NUCLEOTIDE SEQUENCE</scope>
    <source>
        <strain evidence="7">HW T2.11</strain>
    </source>
</reference>
<dbReference type="PANTHER" id="PTHR30086">
    <property type="entry name" value="ARGININE EXPORTER PROTEIN ARGO"/>
    <property type="match status" value="1"/>
</dbReference>
<protein>
    <submittedName>
        <fullName evidence="7">LysE family translocator</fullName>
    </submittedName>
</protein>
<keyword evidence="8" id="KW-1185">Reference proteome</keyword>
<sequence length="205" mass="21908">MDWQLYFGFVGVTLILGCIPGPNVALIVANSVAHGVRYGLATVAGTVSAQVVQMIAVALGLTALLESMGIWFTALRWLGVVYLLYLGYRQWRAPVVDLARVRAGEKIPLRAMLPRAAAVSLTNPKVLLFLGALFPQFIAPHHAVLPQVALLTVTFLVIIGILDSGWAIGAGRARGLLSRHARLRNRLSGGMLMAAAAGLAVAHRR</sequence>
<evidence type="ECO:0000256" key="5">
    <source>
        <dbReference type="ARBA" id="ARBA00023136"/>
    </source>
</evidence>
<gene>
    <name evidence="7" type="ORF">ASILVAE211_18470</name>
</gene>
<evidence type="ECO:0000256" key="3">
    <source>
        <dbReference type="ARBA" id="ARBA00022692"/>
    </source>
</evidence>
<dbReference type="Proteomes" id="UP000708298">
    <property type="component" value="Unassembled WGS sequence"/>
</dbReference>
<evidence type="ECO:0000313" key="8">
    <source>
        <dbReference type="Proteomes" id="UP000708298"/>
    </source>
</evidence>
<feature type="transmembrane region" description="Helical" evidence="6">
    <location>
        <begin position="144"/>
        <end position="162"/>
    </location>
</feature>
<dbReference type="AlphaFoldDB" id="A0A964E0H9"/>
<feature type="transmembrane region" description="Helical" evidence="6">
    <location>
        <begin position="40"/>
        <end position="64"/>
    </location>
</feature>
<keyword evidence="4 6" id="KW-1133">Transmembrane helix</keyword>
<organism evidence="7 8">
    <name type="scientific">Acidisoma silvae</name>
    <dbReference type="NCBI Taxonomy" id="2802396"/>
    <lineage>
        <taxon>Bacteria</taxon>
        <taxon>Pseudomonadati</taxon>
        <taxon>Pseudomonadota</taxon>
        <taxon>Alphaproteobacteria</taxon>
        <taxon>Acetobacterales</taxon>
        <taxon>Acidocellaceae</taxon>
        <taxon>Acidisoma</taxon>
    </lineage>
</organism>
<dbReference type="PANTHER" id="PTHR30086:SF20">
    <property type="entry name" value="ARGININE EXPORTER PROTEIN ARGO-RELATED"/>
    <property type="match status" value="1"/>
</dbReference>
<evidence type="ECO:0000256" key="6">
    <source>
        <dbReference type="SAM" id="Phobius"/>
    </source>
</evidence>
<evidence type="ECO:0000313" key="7">
    <source>
        <dbReference type="EMBL" id="MCB8877187.1"/>
    </source>
</evidence>
<proteinExistence type="predicted"/>
<keyword evidence="3 6" id="KW-0812">Transmembrane</keyword>
<comment type="subcellular location">
    <subcellularLocation>
        <location evidence="1">Cell membrane</location>
        <topology evidence="1">Multi-pass membrane protein</topology>
    </subcellularLocation>
</comment>
<dbReference type="PIRSF" id="PIRSF006324">
    <property type="entry name" value="LeuE"/>
    <property type="match status" value="1"/>
</dbReference>
<comment type="caution">
    <text evidence="7">The sequence shown here is derived from an EMBL/GenBank/DDBJ whole genome shotgun (WGS) entry which is preliminary data.</text>
</comment>
<feature type="transmembrane region" description="Helical" evidence="6">
    <location>
        <begin position="70"/>
        <end position="88"/>
    </location>
</feature>
<evidence type="ECO:0000256" key="2">
    <source>
        <dbReference type="ARBA" id="ARBA00022475"/>
    </source>
</evidence>